<dbReference type="InterPro" id="IPR051057">
    <property type="entry name" value="PI-PLC_domain"/>
</dbReference>
<name>A0AAV8PLV7_ENSVE</name>
<dbReference type="PROSITE" id="PS50007">
    <property type="entry name" value="PIPLC_X_DOMAIN"/>
    <property type="match status" value="1"/>
</dbReference>
<evidence type="ECO:0008006" key="3">
    <source>
        <dbReference type="Google" id="ProtNLM"/>
    </source>
</evidence>
<dbReference type="SUPFAM" id="SSF51695">
    <property type="entry name" value="PLC-like phosphodiesterases"/>
    <property type="match status" value="1"/>
</dbReference>
<dbReference type="AlphaFoldDB" id="A0AAV8PLV7"/>
<keyword evidence="2" id="KW-1185">Reference proteome</keyword>
<dbReference type="Gene3D" id="3.20.20.190">
    <property type="entry name" value="Phosphatidylinositol (PI) phosphodiesterase"/>
    <property type="match status" value="1"/>
</dbReference>
<gene>
    <name evidence="1" type="ORF">OPV22_031256</name>
</gene>
<dbReference type="EMBL" id="JAQQAF010000009">
    <property type="protein sequence ID" value="KAJ8458330.1"/>
    <property type="molecule type" value="Genomic_DNA"/>
</dbReference>
<dbReference type="PANTHER" id="PTHR13593">
    <property type="match status" value="1"/>
</dbReference>
<accession>A0AAV8PLV7</accession>
<dbReference type="PANTHER" id="PTHR13593:SF89">
    <property type="entry name" value="PLC-LIKE PHOSPHODIESTERASES SUPERFAMILY PROTEIN"/>
    <property type="match status" value="1"/>
</dbReference>
<dbReference type="GO" id="GO:0006629">
    <property type="term" value="P:lipid metabolic process"/>
    <property type="evidence" value="ECO:0007669"/>
    <property type="project" value="InterPro"/>
</dbReference>
<dbReference type="Proteomes" id="UP001222027">
    <property type="component" value="Unassembled WGS sequence"/>
</dbReference>
<proteinExistence type="predicted"/>
<reference evidence="1 2" key="1">
    <citation type="submission" date="2022-12" db="EMBL/GenBank/DDBJ databases">
        <title>Chromosome-scale assembly of the Ensete ventricosum genome.</title>
        <authorList>
            <person name="Dussert Y."/>
            <person name="Stocks J."/>
            <person name="Wendawek A."/>
            <person name="Woldeyes F."/>
            <person name="Nichols R.A."/>
            <person name="Borrell J.S."/>
        </authorList>
    </citation>
    <scope>NUCLEOTIDE SEQUENCE [LARGE SCALE GENOMIC DNA]</scope>
    <source>
        <strain evidence="2">cv. Maze</strain>
        <tissue evidence="1">Seeds</tissue>
    </source>
</reference>
<dbReference type="CDD" id="cd08588">
    <property type="entry name" value="PI-PLCc_At5g67130_like"/>
    <property type="match status" value="1"/>
</dbReference>
<organism evidence="1 2">
    <name type="scientific">Ensete ventricosum</name>
    <name type="common">Abyssinian banana</name>
    <name type="synonym">Musa ensete</name>
    <dbReference type="NCBI Taxonomy" id="4639"/>
    <lineage>
        <taxon>Eukaryota</taxon>
        <taxon>Viridiplantae</taxon>
        <taxon>Streptophyta</taxon>
        <taxon>Embryophyta</taxon>
        <taxon>Tracheophyta</taxon>
        <taxon>Spermatophyta</taxon>
        <taxon>Magnoliopsida</taxon>
        <taxon>Liliopsida</taxon>
        <taxon>Zingiberales</taxon>
        <taxon>Musaceae</taxon>
        <taxon>Ensete</taxon>
    </lineage>
</organism>
<dbReference type="GO" id="GO:0008081">
    <property type="term" value="F:phosphoric diester hydrolase activity"/>
    <property type="evidence" value="ECO:0007669"/>
    <property type="project" value="InterPro"/>
</dbReference>
<dbReference type="Pfam" id="PF26178">
    <property type="entry name" value="PI-PLC_cat"/>
    <property type="match status" value="1"/>
</dbReference>
<evidence type="ECO:0000313" key="1">
    <source>
        <dbReference type="EMBL" id="KAJ8458330.1"/>
    </source>
</evidence>
<evidence type="ECO:0000313" key="2">
    <source>
        <dbReference type="Proteomes" id="UP001222027"/>
    </source>
</evidence>
<sequence>MANGNFRLRCTRIKPKSPIAEGVGLPFNKYVWLTTHNSFALLGAPPSTGKQNVAEKNQQDSITEQLEHGVRGLMLDMYDYDSDIWLCNSYEGKCFAALAFQPAVDVLREIRDFLDANPSEIITIFIEDYVSSPMGVTNVFNASGLLKYWFPVSSMPTNGDDWPLVSEMINNNQRLVVFTSEETKEASEGIAYQWRYVVENQYGDEGMKDGSCPNRAESLPMDTKSRSLVLMNYFPSIPYFFTACKHNSGPLESMLNTCYTASANRWANFIAVDYYRRSDGGGAAQVTDLANDRMLTS</sequence>
<protein>
    <recommendedName>
        <fullName evidence="3">PI-PLC X domain-containing protein</fullName>
    </recommendedName>
</protein>
<comment type="caution">
    <text evidence="1">The sequence shown here is derived from an EMBL/GenBank/DDBJ whole genome shotgun (WGS) entry which is preliminary data.</text>
</comment>
<dbReference type="InterPro" id="IPR017946">
    <property type="entry name" value="PLC-like_Pdiesterase_TIM-brl"/>
</dbReference>